<evidence type="ECO:0000259" key="6">
    <source>
        <dbReference type="PROSITE" id="PS51898"/>
    </source>
</evidence>
<dbReference type="GO" id="GO:0015074">
    <property type="term" value="P:DNA integration"/>
    <property type="evidence" value="ECO:0007669"/>
    <property type="project" value="UniProtKB-KW"/>
</dbReference>
<dbReference type="InterPro" id="IPR011010">
    <property type="entry name" value="DNA_brk_join_enz"/>
</dbReference>
<gene>
    <name evidence="7" type="primary">xerC_6</name>
    <name evidence="7" type="ORF">LMG22037_05562</name>
</gene>
<reference evidence="7 8" key="1">
    <citation type="submission" date="2020-04" db="EMBL/GenBank/DDBJ databases">
        <authorList>
            <person name="De Canck E."/>
        </authorList>
    </citation>
    <scope>NUCLEOTIDE SEQUENCE [LARGE SCALE GENOMIC DNA]</scope>
    <source>
        <strain evidence="7 8">LMG 22037</strain>
    </source>
</reference>
<evidence type="ECO:0000256" key="5">
    <source>
        <dbReference type="SAM" id="MobiDB-lite"/>
    </source>
</evidence>
<evidence type="ECO:0000256" key="2">
    <source>
        <dbReference type="ARBA" id="ARBA00022908"/>
    </source>
</evidence>
<keyword evidence="3" id="KW-0238">DNA-binding</keyword>
<evidence type="ECO:0000256" key="1">
    <source>
        <dbReference type="ARBA" id="ARBA00008857"/>
    </source>
</evidence>
<accession>A0A6J5C8W0</accession>
<evidence type="ECO:0000313" key="7">
    <source>
        <dbReference type="EMBL" id="CAB3730774.1"/>
    </source>
</evidence>
<dbReference type="GO" id="GO:0003677">
    <property type="term" value="F:DNA binding"/>
    <property type="evidence" value="ECO:0007669"/>
    <property type="project" value="UniProtKB-KW"/>
</dbReference>
<feature type="domain" description="Tyr recombinase" evidence="6">
    <location>
        <begin position="171"/>
        <end position="405"/>
    </location>
</feature>
<feature type="region of interest" description="Disordered" evidence="5">
    <location>
        <begin position="1"/>
        <end position="38"/>
    </location>
</feature>
<evidence type="ECO:0000256" key="3">
    <source>
        <dbReference type="ARBA" id="ARBA00023125"/>
    </source>
</evidence>
<dbReference type="PANTHER" id="PTHR30349">
    <property type="entry name" value="PHAGE INTEGRASE-RELATED"/>
    <property type="match status" value="1"/>
</dbReference>
<dbReference type="PANTHER" id="PTHR30349:SF41">
    <property type="entry name" value="INTEGRASE_RECOMBINASE PROTEIN MJ0367-RELATED"/>
    <property type="match status" value="1"/>
</dbReference>
<keyword evidence="4" id="KW-0233">DNA recombination</keyword>
<dbReference type="GO" id="GO:0006310">
    <property type="term" value="P:DNA recombination"/>
    <property type="evidence" value="ECO:0007669"/>
    <property type="project" value="UniProtKB-KW"/>
</dbReference>
<dbReference type="AlphaFoldDB" id="A0A6J5C8W0"/>
<dbReference type="SUPFAM" id="SSF56349">
    <property type="entry name" value="DNA breaking-rejoining enzymes"/>
    <property type="match status" value="1"/>
</dbReference>
<comment type="similarity">
    <text evidence="1">Belongs to the 'phage' integrase family.</text>
</comment>
<organism evidence="7 8">
    <name type="scientific">Paraburkholderia phenoliruptrix</name>
    <dbReference type="NCBI Taxonomy" id="252970"/>
    <lineage>
        <taxon>Bacteria</taxon>
        <taxon>Pseudomonadati</taxon>
        <taxon>Pseudomonadota</taxon>
        <taxon>Betaproteobacteria</taxon>
        <taxon>Burkholderiales</taxon>
        <taxon>Burkholderiaceae</taxon>
        <taxon>Paraburkholderia</taxon>
    </lineage>
</organism>
<dbReference type="PROSITE" id="PS51898">
    <property type="entry name" value="TYR_RECOMBINASE"/>
    <property type="match status" value="1"/>
</dbReference>
<sequence length="412" mass="46089">MSARDTSPIRREGGGAGGVSRPAPAAPANRQESPVLPPGLTDEEIVARWLTAKATGRGRLATTTLAQYRIEAERLFWYARQTDVPISAWTLDDFAGFIAFLQAPAPWAMRARAVRRGSPDWRPFLGPLTDRSAGQTQKIVTSLFEWLRDVGYLKINPAVGLPTVGRRAQGKQGRFVPPDLCALLCEAIDSRADDTRQEQLLKARDRFLVELFSRTGLRTTEAVKCRMQHIEIHRVSGALRREFPDAPEFQWLLHVESGKGGKERWVPCNEIALSLQAYRLAFGLPPVPAPDEALPLVLSARRTRFGQWKGVRHRQAIWDVITGLRDEAIAYARATGRDVDEKELKQFAGASTHWLRHSYAKGLAEALKHGLDARSALENMGHADQRTFNQYVDDEPLKRALATHLARERATR</sequence>
<protein>
    <submittedName>
        <fullName evidence="7">Tyrosine recombinase XerC</fullName>
    </submittedName>
</protein>
<evidence type="ECO:0000313" key="8">
    <source>
        <dbReference type="Proteomes" id="UP000494249"/>
    </source>
</evidence>
<proteinExistence type="inferred from homology"/>
<keyword evidence="2" id="KW-0229">DNA integration</keyword>
<evidence type="ECO:0000256" key="4">
    <source>
        <dbReference type="ARBA" id="ARBA00023172"/>
    </source>
</evidence>
<dbReference type="RefSeq" id="WP_035481681.1">
    <property type="nucleotide sequence ID" value="NZ_CADFGL010000038.1"/>
</dbReference>
<dbReference type="EMBL" id="CADIKB010000041">
    <property type="protein sequence ID" value="CAB3730774.1"/>
    <property type="molecule type" value="Genomic_DNA"/>
</dbReference>
<dbReference type="InterPro" id="IPR013762">
    <property type="entry name" value="Integrase-like_cat_sf"/>
</dbReference>
<dbReference type="Gene3D" id="1.10.443.10">
    <property type="entry name" value="Intergrase catalytic core"/>
    <property type="match status" value="1"/>
</dbReference>
<name>A0A6J5C8W0_9BURK</name>
<dbReference type="InterPro" id="IPR002104">
    <property type="entry name" value="Integrase_catalytic"/>
</dbReference>
<dbReference type="InterPro" id="IPR050090">
    <property type="entry name" value="Tyrosine_recombinase_XerCD"/>
</dbReference>
<dbReference type="Proteomes" id="UP000494249">
    <property type="component" value="Unassembled WGS sequence"/>
</dbReference>